<keyword evidence="10" id="KW-1185">Reference proteome</keyword>
<evidence type="ECO:0000256" key="6">
    <source>
        <dbReference type="ARBA" id="ARBA00023136"/>
    </source>
</evidence>
<keyword evidence="6" id="KW-0472">Membrane</keyword>
<organism evidence="9 10">
    <name type="scientific">Desulfoferula mesophila</name>
    <dbReference type="NCBI Taxonomy" id="3058419"/>
    <lineage>
        <taxon>Bacteria</taxon>
        <taxon>Pseudomonadati</taxon>
        <taxon>Thermodesulfobacteriota</taxon>
        <taxon>Desulfarculia</taxon>
        <taxon>Desulfarculales</taxon>
        <taxon>Desulfarculaceae</taxon>
        <taxon>Desulfoferula</taxon>
    </lineage>
</organism>
<evidence type="ECO:0000313" key="10">
    <source>
        <dbReference type="Proteomes" id="UP001366166"/>
    </source>
</evidence>
<dbReference type="InterPro" id="IPR036771">
    <property type="entry name" value="ATPsynth_dsu/esu_N"/>
</dbReference>
<dbReference type="NCBIfam" id="TIGR03166">
    <property type="entry name" value="alt_F1F0_F1_eps"/>
    <property type="match status" value="1"/>
</dbReference>
<dbReference type="KEGG" id="dmp:FAK_09560"/>
<dbReference type="SUPFAM" id="SSF51344">
    <property type="entry name" value="Epsilon subunit of F1F0-ATP synthase N-terminal domain"/>
    <property type="match status" value="1"/>
</dbReference>
<evidence type="ECO:0000256" key="4">
    <source>
        <dbReference type="ARBA" id="ARBA00022448"/>
    </source>
</evidence>
<name>A0AAU9EAJ5_9BACT</name>
<dbReference type="GO" id="GO:0012505">
    <property type="term" value="C:endomembrane system"/>
    <property type="evidence" value="ECO:0007669"/>
    <property type="project" value="UniProtKB-SubCell"/>
</dbReference>
<dbReference type="InterPro" id="IPR020546">
    <property type="entry name" value="ATP_synth_F1_dsu/esu_N"/>
</dbReference>
<evidence type="ECO:0000256" key="1">
    <source>
        <dbReference type="ARBA" id="ARBA00003543"/>
    </source>
</evidence>
<gene>
    <name evidence="9" type="primary">atpC</name>
    <name evidence="9" type="ORF">FAK_09560</name>
</gene>
<comment type="subcellular location">
    <subcellularLocation>
        <location evidence="2">Endomembrane system</location>
        <topology evidence="2">Peripheral membrane protein</topology>
    </subcellularLocation>
</comment>
<comment type="similarity">
    <text evidence="3">Belongs to the ATPase epsilon chain family.</text>
</comment>
<accession>A0AAU9EAJ5</accession>
<sequence length="129" mass="14376">MKLKVLLPDQVLVDEEAAKVVAEAENGSFCLLPRHVDFVAALSPGILNFVDQRGREVFLALDEGVLVKQGAEVLVSTRRGVRGDKLGDLRQLVDQRFSELDEQEVKARSAMAKIEAGFVRRFLELQEIN</sequence>
<keyword evidence="5" id="KW-0406">Ion transport</keyword>
<dbReference type="Proteomes" id="UP001366166">
    <property type="component" value="Chromosome"/>
</dbReference>
<evidence type="ECO:0000259" key="8">
    <source>
        <dbReference type="Pfam" id="PF02823"/>
    </source>
</evidence>
<evidence type="ECO:0000256" key="5">
    <source>
        <dbReference type="ARBA" id="ARBA00023065"/>
    </source>
</evidence>
<evidence type="ECO:0000313" key="9">
    <source>
        <dbReference type="EMBL" id="BEQ13890.1"/>
    </source>
</evidence>
<dbReference type="GO" id="GO:0045259">
    <property type="term" value="C:proton-transporting ATP synthase complex"/>
    <property type="evidence" value="ECO:0007669"/>
    <property type="project" value="UniProtKB-KW"/>
</dbReference>
<keyword evidence="4" id="KW-0813">Transport</keyword>
<dbReference type="InterPro" id="IPR001469">
    <property type="entry name" value="ATP_synth_F1_dsu/esu"/>
</dbReference>
<dbReference type="Pfam" id="PF02823">
    <property type="entry name" value="ATP-synt_DE_N"/>
    <property type="match status" value="1"/>
</dbReference>
<evidence type="ECO:0000256" key="2">
    <source>
        <dbReference type="ARBA" id="ARBA00004184"/>
    </source>
</evidence>
<keyword evidence="7" id="KW-0139">CF(1)</keyword>
<proteinExistence type="inferred from homology"/>
<feature type="domain" description="ATP synthase F1 complex delta/epsilon subunit N-terminal" evidence="8">
    <location>
        <begin position="1"/>
        <end position="78"/>
    </location>
</feature>
<dbReference type="CDD" id="cd12152">
    <property type="entry name" value="F1-ATPase_delta"/>
    <property type="match status" value="1"/>
</dbReference>
<dbReference type="EMBL" id="AP028679">
    <property type="protein sequence ID" value="BEQ13890.1"/>
    <property type="molecule type" value="Genomic_DNA"/>
</dbReference>
<dbReference type="RefSeq" id="WP_338605623.1">
    <property type="nucleotide sequence ID" value="NZ_AP028679.1"/>
</dbReference>
<protein>
    <submittedName>
        <fullName evidence="9">F0F1 ATP synthase subunit epsilon</fullName>
    </submittedName>
</protein>
<dbReference type="NCBIfam" id="NF004871">
    <property type="entry name" value="PRK06228.1"/>
    <property type="match status" value="1"/>
</dbReference>
<dbReference type="AlphaFoldDB" id="A0AAU9EAJ5"/>
<comment type="function">
    <text evidence="1">Produces ATP from ADP in the presence of a proton gradient across the membrane.</text>
</comment>
<evidence type="ECO:0000256" key="7">
    <source>
        <dbReference type="ARBA" id="ARBA00023196"/>
    </source>
</evidence>
<dbReference type="GO" id="GO:0046933">
    <property type="term" value="F:proton-transporting ATP synthase activity, rotational mechanism"/>
    <property type="evidence" value="ECO:0007669"/>
    <property type="project" value="InterPro"/>
</dbReference>
<evidence type="ECO:0000256" key="3">
    <source>
        <dbReference type="ARBA" id="ARBA00005712"/>
    </source>
</evidence>
<keyword evidence="7" id="KW-0066">ATP synthesis</keyword>
<dbReference type="InterPro" id="IPR024037">
    <property type="entry name" value="Alt_ATP_synth_F1_esu"/>
</dbReference>
<dbReference type="Gene3D" id="2.60.15.10">
    <property type="entry name" value="F0F1 ATP synthase delta/epsilon subunit, N-terminal"/>
    <property type="match status" value="1"/>
</dbReference>
<reference evidence="10" key="1">
    <citation type="journal article" date="2023" name="Arch. Microbiol.">
        <title>Desulfoferula mesophilus gen. nov. sp. nov., a mesophilic sulfate-reducing bacterium isolated from a brackish lake sediment.</title>
        <authorList>
            <person name="Watanabe T."/>
            <person name="Yabe T."/>
            <person name="Tsuji J.M."/>
            <person name="Fukui M."/>
        </authorList>
    </citation>
    <scope>NUCLEOTIDE SEQUENCE [LARGE SCALE GENOMIC DNA]</scope>
    <source>
        <strain evidence="10">12FAK</strain>
    </source>
</reference>